<dbReference type="InterPro" id="IPR011042">
    <property type="entry name" value="6-blade_b-propeller_TolB-like"/>
</dbReference>
<accession>S9QXG2</accession>
<dbReference type="EMBL" id="APVH01000005">
    <property type="protein sequence ID" value="EPX86041.1"/>
    <property type="molecule type" value="Genomic_DNA"/>
</dbReference>
<sequence>MQCFAPRPALSLLALAAALGVSNPAVASTLQPAPVLNSTLTVEVSHVGNVRGEGGSSNIAEPVAVGDDLYVVDQGARTISIAGSDGMRSVLDESSLPAGVSLEGGTGIVNIAGEGDRVYVGMYSSTLPTGFDTPAALPDDPSYSTGQPRFDLVYAYDRAADGSLVNPVPVTAFEATTGGHRGGGMLVLPNGDLLYARGDNLSQHYDGLSAPQDPGSTLSKLLVIDGETGAVEVAAMGIRNVQHMTYADDTRERIVFSDIGWTVAEEINAIAVSDLTDTATVENFGWGRNADGFAREGSFYVSEGPESEAEVVGIAPPGEVGFHQPFAQFGREDRDDFFAVSGPVTSASSFSDIGMLFGNLVEGDLYATLAGAEGTLNDVYSVALVDGTGAETTLQALLGRSRIDLRFFNFADGSAGLMSERSGDIFRLSEIIVPVPLPAGGVLLLGALAGLLGTRRRARRAQVAP</sequence>
<dbReference type="OrthoDB" id="7837518at2"/>
<protein>
    <recommendedName>
        <fullName evidence="5">Glucose/Sorbosone dehydrogenase domain-containing protein</fullName>
    </recommendedName>
</protein>
<dbReference type="RefSeq" id="WP_020040765.1">
    <property type="nucleotide sequence ID" value="NZ_KE557273.1"/>
</dbReference>
<keyword evidence="1" id="KW-1133">Transmembrane helix</keyword>
<gene>
    <name evidence="3" type="ORF">Salmuc_00858</name>
</gene>
<dbReference type="Gene3D" id="2.120.10.30">
    <property type="entry name" value="TolB, C-terminal domain"/>
    <property type="match status" value="1"/>
</dbReference>
<reference evidence="4" key="1">
    <citation type="journal article" date="2014" name="Stand. Genomic Sci.">
        <title>Genome sequence of the exopolysaccharide-producing Salipiger mucosus type strain (DSM 16094(T)), a moderately halophilic member of the Roseobacter clade.</title>
        <authorList>
            <person name="Riedel T."/>
            <person name="Spring S."/>
            <person name="Fiebig A."/>
            <person name="Petersen J."/>
            <person name="Kyrpides N.C."/>
            <person name="Goker M."/>
            <person name="Klenk H.P."/>
        </authorList>
    </citation>
    <scope>NUCLEOTIDE SEQUENCE [LARGE SCALE GENOMIC DNA]</scope>
    <source>
        <strain evidence="4">DSM 16094</strain>
    </source>
</reference>
<keyword evidence="1" id="KW-0472">Membrane</keyword>
<dbReference type="AlphaFoldDB" id="S9QXG2"/>
<dbReference type="HOGENOM" id="CLU_587781_0_0_5"/>
<organism evidence="3 4">
    <name type="scientific">Salipiger mucosus DSM 16094</name>
    <dbReference type="NCBI Taxonomy" id="1123237"/>
    <lineage>
        <taxon>Bacteria</taxon>
        <taxon>Pseudomonadati</taxon>
        <taxon>Pseudomonadota</taxon>
        <taxon>Alphaproteobacteria</taxon>
        <taxon>Rhodobacterales</taxon>
        <taxon>Roseobacteraceae</taxon>
        <taxon>Salipiger</taxon>
    </lineage>
</organism>
<feature type="transmembrane region" description="Helical" evidence="1">
    <location>
        <begin position="431"/>
        <end position="452"/>
    </location>
</feature>
<feature type="signal peptide" evidence="2">
    <location>
        <begin position="1"/>
        <end position="27"/>
    </location>
</feature>
<name>S9QXG2_9RHOB</name>
<evidence type="ECO:0008006" key="5">
    <source>
        <dbReference type="Google" id="ProtNLM"/>
    </source>
</evidence>
<evidence type="ECO:0000256" key="1">
    <source>
        <dbReference type="SAM" id="Phobius"/>
    </source>
</evidence>
<dbReference type="Proteomes" id="UP000015347">
    <property type="component" value="Unassembled WGS sequence"/>
</dbReference>
<proteinExistence type="predicted"/>
<keyword evidence="4" id="KW-1185">Reference proteome</keyword>
<feature type="chain" id="PRO_5004555611" description="Glucose/Sorbosone dehydrogenase domain-containing protein" evidence="2">
    <location>
        <begin position="28"/>
        <end position="465"/>
    </location>
</feature>
<comment type="caution">
    <text evidence="3">The sequence shown here is derived from an EMBL/GenBank/DDBJ whole genome shotgun (WGS) entry which is preliminary data.</text>
</comment>
<evidence type="ECO:0000256" key="2">
    <source>
        <dbReference type="SAM" id="SignalP"/>
    </source>
</evidence>
<keyword evidence="2" id="KW-0732">Signal</keyword>
<evidence type="ECO:0000313" key="4">
    <source>
        <dbReference type="Proteomes" id="UP000015347"/>
    </source>
</evidence>
<keyword evidence="1" id="KW-0812">Transmembrane</keyword>
<evidence type="ECO:0000313" key="3">
    <source>
        <dbReference type="EMBL" id="EPX86041.1"/>
    </source>
</evidence>